<evidence type="ECO:0000313" key="1">
    <source>
        <dbReference type="EMBL" id="RPE13599.1"/>
    </source>
</evidence>
<reference evidence="1 2" key="1">
    <citation type="submission" date="2018-11" db="EMBL/GenBank/DDBJ databases">
        <title>Chitinophaga lutea sp.nov., isolate from arsenic contaminated soil.</title>
        <authorList>
            <person name="Zong Y."/>
        </authorList>
    </citation>
    <scope>NUCLEOTIDE SEQUENCE [LARGE SCALE GENOMIC DNA]</scope>
    <source>
        <strain evidence="1 2">ZY74</strain>
    </source>
</reference>
<sequence>MYSWSKADGKRSAQMPNMDFFKRFWKKYSTKQPRYAQLDYSRYFELSAIGGMRLERRYLGKLALPKGYLLVCDPLLGLHDALPYTRRVPPGQYPVSLLVATGSLSKKNAMLRMSFSEERPQRWELALLPGQEASPDHADDAYYGFTADAGIGCLCDAQVQQYFNLYLERFFKDHPDGNVYSTLFAAAFEKNGGLGANFYLPSSPQMNAMLFHTGYGDGIYPAYWGLGKNGNICSFVIDFLVL</sequence>
<dbReference type="EMBL" id="RPDH01000001">
    <property type="protein sequence ID" value="RPE13599.1"/>
    <property type="molecule type" value="Genomic_DNA"/>
</dbReference>
<dbReference type="AlphaFoldDB" id="A0A3N4Q322"/>
<accession>A0A3N4Q322</accession>
<dbReference type="Proteomes" id="UP000278351">
    <property type="component" value="Unassembled WGS sequence"/>
</dbReference>
<keyword evidence="2" id="KW-1185">Reference proteome</keyword>
<protein>
    <submittedName>
        <fullName evidence="1">DUF4241 domain-containing protein</fullName>
    </submittedName>
</protein>
<dbReference type="InterPro" id="IPR025335">
    <property type="entry name" value="DUF4241"/>
</dbReference>
<name>A0A3N4Q322_9BACT</name>
<organism evidence="1 2">
    <name type="scientific">Chitinophaga lutea</name>
    <dbReference type="NCBI Taxonomy" id="2488634"/>
    <lineage>
        <taxon>Bacteria</taxon>
        <taxon>Pseudomonadati</taxon>
        <taxon>Bacteroidota</taxon>
        <taxon>Chitinophagia</taxon>
        <taxon>Chitinophagales</taxon>
        <taxon>Chitinophagaceae</taxon>
        <taxon>Chitinophaga</taxon>
    </lineage>
</organism>
<gene>
    <name evidence="1" type="ORF">EGT74_08815</name>
</gene>
<dbReference type="Pfam" id="PF14025">
    <property type="entry name" value="DUF4241"/>
    <property type="match status" value="1"/>
</dbReference>
<evidence type="ECO:0000313" key="2">
    <source>
        <dbReference type="Proteomes" id="UP000278351"/>
    </source>
</evidence>
<comment type="caution">
    <text evidence="1">The sequence shown here is derived from an EMBL/GenBank/DDBJ whole genome shotgun (WGS) entry which is preliminary data.</text>
</comment>
<proteinExistence type="predicted"/>